<dbReference type="Gene3D" id="1.10.10.10">
    <property type="entry name" value="Winged helix-like DNA-binding domain superfamily/Winged helix DNA-binding domain"/>
    <property type="match status" value="1"/>
</dbReference>
<dbReference type="InterPro" id="IPR039420">
    <property type="entry name" value="WalR-like"/>
</dbReference>
<dbReference type="InterPro" id="IPR000792">
    <property type="entry name" value="Tscrpt_reg_LuxR_C"/>
</dbReference>
<keyword evidence="2" id="KW-0238">DNA-binding</keyword>
<dbReference type="RefSeq" id="WP_275118231.1">
    <property type="nucleotide sequence ID" value="NZ_JAOTPO010000005.1"/>
</dbReference>
<proteinExistence type="predicted"/>
<keyword evidence="3" id="KW-0804">Transcription</keyword>
<keyword evidence="6" id="KW-1185">Reference proteome</keyword>
<dbReference type="Proteomes" id="UP001148125">
    <property type="component" value="Unassembled WGS sequence"/>
</dbReference>
<dbReference type="PANTHER" id="PTHR43214">
    <property type="entry name" value="TWO-COMPONENT RESPONSE REGULATOR"/>
    <property type="match status" value="1"/>
</dbReference>
<evidence type="ECO:0000259" key="4">
    <source>
        <dbReference type="PROSITE" id="PS50043"/>
    </source>
</evidence>
<dbReference type="InterPro" id="IPR036388">
    <property type="entry name" value="WH-like_DNA-bd_sf"/>
</dbReference>
<evidence type="ECO:0000313" key="5">
    <source>
        <dbReference type="EMBL" id="MDE5413613.1"/>
    </source>
</evidence>
<name>A0ABT5VDT8_9BACI</name>
<dbReference type="InterPro" id="IPR016032">
    <property type="entry name" value="Sig_transdc_resp-reg_C-effctor"/>
</dbReference>
<keyword evidence="1" id="KW-0805">Transcription regulation</keyword>
<accession>A0ABT5VDT8</accession>
<dbReference type="SUPFAM" id="SSF46894">
    <property type="entry name" value="C-terminal effector domain of the bipartite response regulators"/>
    <property type="match status" value="1"/>
</dbReference>
<dbReference type="PANTHER" id="PTHR43214:SF42">
    <property type="entry name" value="TRANSCRIPTIONAL REGULATORY PROTEIN DESR"/>
    <property type="match status" value="1"/>
</dbReference>
<evidence type="ECO:0000256" key="2">
    <source>
        <dbReference type="ARBA" id="ARBA00023125"/>
    </source>
</evidence>
<sequence>MLNARMFDYIHRLQTIEDPLKRVEWIMRGCTIFFPFKRGTIYTYSPLNYLGEGIILIEEDTIEPLNMIKEDVRNFPPIYYALSQKRPHQTIIEPKNWPIQYIEQFQLTSLVIIPICYSGTVIGTALIDRSIEEQEVTKDIIDALYQYFQISAQWLFPHSSGRQKLSKREKEVLQKLSYGYSLKEMADFMGLSEFTVRDYLTSASRKLGTKHRTEAVAVAMRNGLII</sequence>
<dbReference type="PRINTS" id="PR00038">
    <property type="entry name" value="HTHLUXR"/>
</dbReference>
<evidence type="ECO:0000256" key="3">
    <source>
        <dbReference type="ARBA" id="ARBA00023163"/>
    </source>
</evidence>
<dbReference type="CDD" id="cd06170">
    <property type="entry name" value="LuxR_C_like"/>
    <property type="match status" value="1"/>
</dbReference>
<gene>
    <name evidence="5" type="ORF">N7Z68_09455</name>
</gene>
<dbReference type="SUPFAM" id="SSF55781">
    <property type="entry name" value="GAF domain-like"/>
    <property type="match status" value="1"/>
</dbReference>
<dbReference type="SMART" id="SM00421">
    <property type="entry name" value="HTH_LUXR"/>
    <property type="match status" value="1"/>
</dbReference>
<organism evidence="5 6">
    <name type="scientific">Alkalihalobacterium chitinilyticum</name>
    <dbReference type="NCBI Taxonomy" id="2980103"/>
    <lineage>
        <taxon>Bacteria</taxon>
        <taxon>Bacillati</taxon>
        <taxon>Bacillota</taxon>
        <taxon>Bacilli</taxon>
        <taxon>Bacillales</taxon>
        <taxon>Bacillaceae</taxon>
        <taxon>Alkalihalobacterium</taxon>
    </lineage>
</organism>
<dbReference type="EMBL" id="JAOTPO010000005">
    <property type="protein sequence ID" value="MDE5413613.1"/>
    <property type="molecule type" value="Genomic_DNA"/>
</dbReference>
<evidence type="ECO:0000313" key="6">
    <source>
        <dbReference type="Proteomes" id="UP001148125"/>
    </source>
</evidence>
<dbReference type="PROSITE" id="PS50043">
    <property type="entry name" value="HTH_LUXR_2"/>
    <property type="match status" value="1"/>
</dbReference>
<comment type="caution">
    <text evidence="5">The sequence shown here is derived from an EMBL/GenBank/DDBJ whole genome shotgun (WGS) entry which is preliminary data.</text>
</comment>
<dbReference type="Pfam" id="PF00196">
    <property type="entry name" value="GerE"/>
    <property type="match status" value="1"/>
</dbReference>
<reference evidence="5" key="1">
    <citation type="submission" date="2024-05" db="EMBL/GenBank/DDBJ databases">
        <title>Alkalihalobacillus sp. strain MEB203 novel alkaliphilic bacterium from Lonar Lake, India.</title>
        <authorList>
            <person name="Joshi A."/>
            <person name="Thite S."/>
            <person name="Mengade P."/>
        </authorList>
    </citation>
    <scope>NUCLEOTIDE SEQUENCE</scope>
    <source>
        <strain evidence="5">MEB 203</strain>
    </source>
</reference>
<evidence type="ECO:0000256" key="1">
    <source>
        <dbReference type="ARBA" id="ARBA00023015"/>
    </source>
</evidence>
<protein>
    <submittedName>
        <fullName evidence="5">LuxR C-terminal-related transcriptional regulator</fullName>
    </submittedName>
</protein>
<feature type="domain" description="HTH luxR-type" evidence="4">
    <location>
        <begin position="158"/>
        <end position="223"/>
    </location>
</feature>